<evidence type="ECO:0000313" key="2">
    <source>
        <dbReference type="EMBL" id="CDW90390.1"/>
    </source>
</evidence>
<feature type="transmembrane region" description="Helical" evidence="1">
    <location>
        <begin position="221"/>
        <end position="241"/>
    </location>
</feature>
<feature type="transmembrane region" description="Helical" evidence="1">
    <location>
        <begin position="344"/>
        <end position="364"/>
    </location>
</feature>
<name>A0A078B7D3_STYLE</name>
<dbReference type="Proteomes" id="UP000039865">
    <property type="component" value="Unassembled WGS sequence"/>
</dbReference>
<evidence type="ECO:0008006" key="4">
    <source>
        <dbReference type="Google" id="ProtNLM"/>
    </source>
</evidence>
<reference evidence="2 3" key="1">
    <citation type="submission" date="2014-06" db="EMBL/GenBank/DDBJ databases">
        <authorList>
            <person name="Swart Estienne"/>
        </authorList>
    </citation>
    <scope>NUCLEOTIDE SEQUENCE [LARGE SCALE GENOMIC DNA]</scope>
    <source>
        <strain evidence="2 3">130c</strain>
    </source>
</reference>
<feature type="transmembrane region" description="Helical" evidence="1">
    <location>
        <begin position="108"/>
        <end position="131"/>
    </location>
</feature>
<proteinExistence type="predicted"/>
<gene>
    <name evidence="2" type="primary">Contig8341.g8892</name>
    <name evidence="2" type="ORF">STYLEM_19533</name>
</gene>
<evidence type="ECO:0000313" key="3">
    <source>
        <dbReference type="Proteomes" id="UP000039865"/>
    </source>
</evidence>
<feature type="transmembrane region" description="Helical" evidence="1">
    <location>
        <begin position="282"/>
        <end position="303"/>
    </location>
</feature>
<dbReference type="AlphaFoldDB" id="A0A078B7D3"/>
<feature type="transmembrane region" description="Helical" evidence="1">
    <location>
        <begin position="248"/>
        <end position="270"/>
    </location>
</feature>
<keyword evidence="1" id="KW-0472">Membrane</keyword>
<feature type="transmembrane region" description="Helical" evidence="1">
    <location>
        <begin position="38"/>
        <end position="58"/>
    </location>
</feature>
<keyword evidence="1" id="KW-0812">Transmembrane</keyword>
<feature type="transmembrane region" description="Helical" evidence="1">
    <location>
        <begin position="370"/>
        <end position="387"/>
    </location>
</feature>
<evidence type="ECO:0000256" key="1">
    <source>
        <dbReference type="SAM" id="Phobius"/>
    </source>
</evidence>
<protein>
    <recommendedName>
        <fullName evidence="4">Transmembrane protein</fullName>
    </recommendedName>
</protein>
<dbReference type="InParanoid" id="A0A078B7D3"/>
<organism evidence="2 3">
    <name type="scientific">Stylonychia lemnae</name>
    <name type="common">Ciliate</name>
    <dbReference type="NCBI Taxonomy" id="5949"/>
    <lineage>
        <taxon>Eukaryota</taxon>
        <taxon>Sar</taxon>
        <taxon>Alveolata</taxon>
        <taxon>Ciliophora</taxon>
        <taxon>Intramacronucleata</taxon>
        <taxon>Spirotrichea</taxon>
        <taxon>Stichotrichia</taxon>
        <taxon>Sporadotrichida</taxon>
        <taxon>Oxytrichidae</taxon>
        <taxon>Stylonychinae</taxon>
        <taxon>Stylonychia</taxon>
    </lineage>
</organism>
<accession>A0A078B7D3</accession>
<dbReference type="EMBL" id="CCKQ01018426">
    <property type="protein sequence ID" value="CDW90390.1"/>
    <property type="molecule type" value="Genomic_DNA"/>
</dbReference>
<feature type="transmembrane region" description="Helical" evidence="1">
    <location>
        <begin position="65"/>
        <end position="88"/>
    </location>
</feature>
<keyword evidence="3" id="KW-1185">Reference proteome</keyword>
<feature type="transmembrane region" description="Helical" evidence="1">
    <location>
        <begin position="399"/>
        <end position="423"/>
    </location>
</feature>
<sequence>MLQSNLGLRKEDGLLSSVMFNNWKNGVLVDKESKFKTLAGLVLGSELVLSVSGAYVFSHSYISEYSAASSVALVYAGFGLATAIYSSIPKALNLVHSNLTGNMNETIPYLVMALPFIIDGLFSLSAIYSAFVMDFSENLKQELIEGSTSEERKFLPILLERIERYLYSKTDKEFMPEFCNESFKNKVFVLEGKHIALQITSILVVFAELYLSILSTIHSEMAPVFSVFVTIYAAFSLYSFFDLPNSRFILMSQSYIAGLKLAAISLGYLFESIRVNGFSFEISFTLMTAVLTFDALLGFSLLVSRQDFQTEEKNYQAMITKSMSTIADNWKNQQFRNNNNSEKISSFVIVSFEMIFALSALFTFSGVQQIIALAATIYSVSAMVGYFRSSFSQNVFTSYFASVILSAVMMIGFIEFSVAYIMLVTPFVIDSIVGLSKLRKAYQVANEGGFVNPKEFVFTTSKVDTI</sequence>
<keyword evidence="1" id="KW-1133">Transmembrane helix</keyword>
<feature type="transmembrane region" description="Helical" evidence="1">
    <location>
        <begin position="195"/>
        <end position="215"/>
    </location>
</feature>